<accession>A0AC61S000</accession>
<dbReference type="EMBL" id="SRYA01000006">
    <property type="protein sequence ID" value="TGY97622.1"/>
    <property type="molecule type" value="Genomic_DNA"/>
</dbReference>
<proteinExistence type="predicted"/>
<sequence>MDILMIGNGFDIEHGLPTTYADFLQFVESFNQTYMMVQIKPNTKSKIEDEYLKFIFESPETNADEALHEYLKDNIWIEHFKRAYNEHLKNKENWIDFESEISQIIQNVDELYHAYMEKDGDFYEAKIKCCKEKLPGSFLNYLSREHGIGNLISIMMKDLNRLIGALEIYIFDYIDNWGRIEYYNPDIDAIHPDAILSFNYSDTWKRVYEYNRGNVKYSFIHGKAQSMPYIFNMDKCIDKNQMVLGIDEYLPEDRRNKEVEFIAFKKYYQRIYKKTGNEYKSWLAEIDKQRKDGRKQENKLYIFGHSLDVTDGDILKELIEHEGIGTIIFYFIGNCDF</sequence>
<dbReference type="Proteomes" id="UP000304953">
    <property type="component" value="Unassembled WGS sequence"/>
</dbReference>
<evidence type="ECO:0000313" key="1">
    <source>
        <dbReference type="EMBL" id="TGY97622.1"/>
    </source>
</evidence>
<comment type="caution">
    <text evidence="1">The sequence shown here is derived from an EMBL/GenBank/DDBJ whole genome shotgun (WGS) entry which is preliminary data.</text>
</comment>
<evidence type="ECO:0000313" key="2">
    <source>
        <dbReference type="Proteomes" id="UP000304953"/>
    </source>
</evidence>
<keyword evidence="2" id="KW-1185">Reference proteome</keyword>
<reference evidence="1" key="1">
    <citation type="submission" date="2019-04" db="EMBL/GenBank/DDBJ databases">
        <title>Microbes associate with the intestines of laboratory mice.</title>
        <authorList>
            <person name="Navarre W."/>
            <person name="Wong E."/>
            <person name="Huang K."/>
            <person name="Tropini C."/>
            <person name="Ng K."/>
            <person name="Yu B."/>
        </authorList>
    </citation>
    <scope>NUCLEOTIDE SEQUENCE</scope>
    <source>
        <strain evidence="1">NM01_1-7b</strain>
    </source>
</reference>
<organism evidence="1 2">
    <name type="scientific">Petralouisia muris</name>
    <dbReference type="NCBI Taxonomy" id="3032872"/>
    <lineage>
        <taxon>Bacteria</taxon>
        <taxon>Bacillati</taxon>
        <taxon>Bacillota</taxon>
        <taxon>Clostridia</taxon>
        <taxon>Lachnospirales</taxon>
        <taxon>Lachnospiraceae</taxon>
        <taxon>Petralouisia</taxon>
    </lineage>
</organism>
<protein>
    <submittedName>
        <fullName evidence="1">Uncharacterized protein</fullName>
    </submittedName>
</protein>
<name>A0AC61S000_9FIRM</name>
<gene>
    <name evidence="1" type="ORF">E5329_04430</name>
</gene>